<feature type="compositionally biased region" description="Acidic residues" evidence="1">
    <location>
        <begin position="278"/>
        <end position="292"/>
    </location>
</feature>
<feature type="compositionally biased region" description="Acidic residues" evidence="1">
    <location>
        <begin position="435"/>
        <end position="457"/>
    </location>
</feature>
<feature type="domain" description="Rad4 beta-hairpin" evidence="3">
    <location>
        <begin position="775"/>
        <end position="827"/>
    </location>
</feature>
<dbReference type="InterPro" id="IPR036985">
    <property type="entry name" value="Transglutaminase-like_sf"/>
</dbReference>
<feature type="region of interest" description="Disordered" evidence="1">
    <location>
        <begin position="70"/>
        <end position="327"/>
    </location>
</feature>
<dbReference type="GO" id="GO:0005737">
    <property type="term" value="C:cytoplasm"/>
    <property type="evidence" value="ECO:0007669"/>
    <property type="project" value="TreeGrafter"/>
</dbReference>
<proteinExistence type="predicted"/>
<dbReference type="GO" id="GO:0071942">
    <property type="term" value="C:XPC complex"/>
    <property type="evidence" value="ECO:0007669"/>
    <property type="project" value="TreeGrafter"/>
</dbReference>
<evidence type="ECO:0000313" key="5">
    <source>
        <dbReference type="Proteomes" id="UP001432027"/>
    </source>
</evidence>
<name>A0AAV5SJN7_9BILA</name>
<dbReference type="Pfam" id="PF10403">
    <property type="entry name" value="BHD_1"/>
    <property type="match status" value="1"/>
</dbReference>
<dbReference type="Gene3D" id="2.20.20.110">
    <property type="entry name" value="Rad4, beta-hairpin domain BHD1"/>
    <property type="match status" value="1"/>
</dbReference>
<feature type="non-terminal residue" evidence="4">
    <location>
        <position position="838"/>
    </location>
</feature>
<dbReference type="GO" id="GO:0006298">
    <property type="term" value="P:mismatch repair"/>
    <property type="evidence" value="ECO:0007669"/>
    <property type="project" value="TreeGrafter"/>
</dbReference>
<evidence type="ECO:0000313" key="4">
    <source>
        <dbReference type="EMBL" id="GMS80370.1"/>
    </source>
</evidence>
<sequence length="838" mass="98238">MKNHIGTDRILKKKSMGVPYLAQVVTCFWQSSRFVRFFFSVLFIQLFQYFPLSVLSTMSTAPRRSLRLRNGNLAEKEKEEPEVKVKTGAPKHRAAVTAASAAERENAAASKAPLKKKAKDEVKEEKGDEEMRDEEEKEEDGGSDEDMEEEKPIKNGQRSPKKNSETASAAEGTRPKRRCSLAATQAFKEMASADGPSDDEDFDIEKEIKKKRNEQKELIEQASTSVSKEKKEKVERRKKRNEQKELTENASMEIKEKKVKYAVGKVAAKKKRGKKVEMEEDTETEKEEDNEEEKSVKKETKKAGDSSSRGPKLQRPPSLDRPSEKVRLLMDKEYNVDRDEMIAWEKRSVHMARELRTLESSFEHQSGRQKEVNTRVQEFVQRCLKDRRCEMGLSEAVRQCNILQGEFDEWERKKKMTITQRIKEQVENEKKERDAEDSDESKEEEDEWEDMETVDGEGEVKTMQVHVENQKTVDNKTLWYSKWLKQEVNRAMRTRCENTHKAHLLSYVAHLRHLAAMALSPSSKDGEIPLSAIALSMIPSKGKKKKNREKEREDLIEWWRKKFEKEEDTEEEEDDRSEEMRVSERMMKRRYTNHKEAALMLFSLLAADGFTVRIVSRCKVITKKVPESAETKKKEEKKEAGKRKKKESSVEPRDYPSIDYWIEVWDEAKEQWKPISAIRTEKDEDDEDEEWGFLVEPLNSCMEKDGRVLYMLAIDNAFAIRDVSARYIHSQDFVSKEFRNRRAGHEWLNELWEMDPWRAHSIRSSKEDDEWLTSMKVEMPKTVGQYKDHPLYVLDKDVLKQQRIFPYDVPSLGEIRGYKIYSRKFVRPTHPAKWYEKM</sequence>
<keyword evidence="5" id="KW-1185">Reference proteome</keyword>
<feature type="compositionally biased region" description="Basic and acidic residues" evidence="1">
    <location>
        <begin position="425"/>
        <end position="434"/>
    </location>
</feature>
<dbReference type="EMBL" id="BTSX01000001">
    <property type="protein sequence ID" value="GMS80370.1"/>
    <property type="molecule type" value="Genomic_DNA"/>
</dbReference>
<evidence type="ECO:0000256" key="2">
    <source>
        <dbReference type="SAM" id="Phobius"/>
    </source>
</evidence>
<feature type="compositionally biased region" description="Acidic residues" evidence="1">
    <location>
        <begin position="127"/>
        <end position="149"/>
    </location>
</feature>
<dbReference type="InterPro" id="IPR018326">
    <property type="entry name" value="Rad4_beta-hairpin_dom1"/>
</dbReference>
<dbReference type="GO" id="GO:0006289">
    <property type="term" value="P:nucleotide-excision repair"/>
    <property type="evidence" value="ECO:0007669"/>
    <property type="project" value="InterPro"/>
</dbReference>
<feature type="compositionally biased region" description="Low complexity" evidence="1">
    <location>
        <begin position="95"/>
        <end position="112"/>
    </location>
</feature>
<dbReference type="GO" id="GO:0003684">
    <property type="term" value="F:damaged DNA binding"/>
    <property type="evidence" value="ECO:0007669"/>
    <property type="project" value="InterPro"/>
</dbReference>
<gene>
    <name evidence="4" type="ORF">PENTCL1PPCAC_2545</name>
</gene>
<feature type="region of interest" description="Disordered" evidence="1">
    <location>
        <begin position="626"/>
        <end position="649"/>
    </location>
</feature>
<dbReference type="AlphaFoldDB" id="A0AAV5SJN7"/>
<dbReference type="SMART" id="SM01030">
    <property type="entry name" value="BHD_1"/>
    <property type="match status" value="1"/>
</dbReference>
<feature type="compositionally biased region" description="Basic and acidic residues" evidence="1">
    <location>
        <begin position="293"/>
        <end position="304"/>
    </location>
</feature>
<dbReference type="GO" id="GO:0000111">
    <property type="term" value="C:nucleotide-excision repair factor 2 complex"/>
    <property type="evidence" value="ECO:0007669"/>
    <property type="project" value="TreeGrafter"/>
</dbReference>
<dbReference type="InterPro" id="IPR038765">
    <property type="entry name" value="Papain-like_cys_pep_sf"/>
</dbReference>
<keyword evidence="2" id="KW-1133">Transmembrane helix</keyword>
<feature type="compositionally biased region" description="Basic and acidic residues" evidence="1">
    <location>
        <begin position="626"/>
        <end position="639"/>
    </location>
</feature>
<accession>A0AAV5SJN7</accession>
<dbReference type="Gene3D" id="3.90.260.10">
    <property type="entry name" value="Transglutaminase-like"/>
    <property type="match status" value="1"/>
</dbReference>
<organism evidence="4 5">
    <name type="scientific">Pristionchus entomophagus</name>
    <dbReference type="NCBI Taxonomy" id="358040"/>
    <lineage>
        <taxon>Eukaryota</taxon>
        <taxon>Metazoa</taxon>
        <taxon>Ecdysozoa</taxon>
        <taxon>Nematoda</taxon>
        <taxon>Chromadorea</taxon>
        <taxon>Rhabditida</taxon>
        <taxon>Rhabditina</taxon>
        <taxon>Diplogasteromorpha</taxon>
        <taxon>Diplogasteroidea</taxon>
        <taxon>Neodiplogasteridae</taxon>
        <taxon>Pristionchus</taxon>
    </lineage>
</organism>
<comment type="caution">
    <text evidence="4">The sequence shown here is derived from an EMBL/GenBank/DDBJ whole genome shotgun (WGS) entry which is preliminary data.</text>
</comment>
<feature type="region of interest" description="Disordered" evidence="1">
    <location>
        <begin position="425"/>
        <end position="459"/>
    </location>
</feature>
<dbReference type="GO" id="GO:0003697">
    <property type="term" value="F:single-stranded DNA binding"/>
    <property type="evidence" value="ECO:0007669"/>
    <property type="project" value="TreeGrafter"/>
</dbReference>
<dbReference type="SUPFAM" id="SSF54001">
    <property type="entry name" value="Cysteine proteinases"/>
    <property type="match status" value="1"/>
</dbReference>
<keyword evidence="2" id="KW-0812">Transmembrane</keyword>
<dbReference type="Pfam" id="PF03835">
    <property type="entry name" value="Rad4"/>
    <property type="match status" value="1"/>
</dbReference>
<dbReference type="PANTHER" id="PTHR12135:SF0">
    <property type="entry name" value="DNA REPAIR PROTEIN COMPLEMENTING XP-C CELLS"/>
    <property type="match status" value="1"/>
</dbReference>
<evidence type="ECO:0000256" key="1">
    <source>
        <dbReference type="SAM" id="MobiDB-lite"/>
    </source>
</evidence>
<feature type="compositionally biased region" description="Basic and acidic residues" evidence="1">
    <location>
        <begin position="74"/>
        <end position="85"/>
    </location>
</feature>
<dbReference type="PANTHER" id="PTHR12135">
    <property type="entry name" value="DNA REPAIR PROTEIN XP-C / RAD4"/>
    <property type="match status" value="1"/>
</dbReference>
<dbReference type="Proteomes" id="UP001432027">
    <property type="component" value="Unassembled WGS sequence"/>
</dbReference>
<protein>
    <recommendedName>
        <fullName evidence="3">Rad4 beta-hairpin domain-containing protein</fullName>
    </recommendedName>
</protein>
<dbReference type="InterPro" id="IPR018325">
    <property type="entry name" value="Rad4/PNGase_transGLS-fold"/>
</dbReference>
<keyword evidence="2" id="KW-0472">Membrane</keyword>
<reference evidence="4" key="1">
    <citation type="submission" date="2023-10" db="EMBL/GenBank/DDBJ databases">
        <title>Genome assembly of Pristionchus species.</title>
        <authorList>
            <person name="Yoshida K."/>
            <person name="Sommer R.J."/>
        </authorList>
    </citation>
    <scope>NUCLEOTIDE SEQUENCE</scope>
    <source>
        <strain evidence="4">RS0144</strain>
    </source>
</reference>
<evidence type="ECO:0000259" key="3">
    <source>
        <dbReference type="SMART" id="SM01030"/>
    </source>
</evidence>
<feature type="transmembrane region" description="Helical" evidence="2">
    <location>
        <begin position="37"/>
        <end position="58"/>
    </location>
</feature>
<dbReference type="InterPro" id="IPR004583">
    <property type="entry name" value="DNA_repair_Rad4"/>
</dbReference>